<dbReference type="EMBL" id="JTHE03000099">
    <property type="protein sequence ID" value="MCM1984491.1"/>
    <property type="molecule type" value="Genomic_DNA"/>
</dbReference>
<protein>
    <submittedName>
        <fullName evidence="2">Uroporphyrinogen-III synthase</fullName>
    </submittedName>
</protein>
<evidence type="ECO:0000313" key="3">
    <source>
        <dbReference type="Proteomes" id="UP000031561"/>
    </source>
</evidence>
<dbReference type="CDD" id="cd06578">
    <property type="entry name" value="HemD"/>
    <property type="match status" value="1"/>
</dbReference>
<organism evidence="2 3">
    <name type="scientific">Lyngbya confervoides BDU141951</name>
    <dbReference type="NCBI Taxonomy" id="1574623"/>
    <lineage>
        <taxon>Bacteria</taxon>
        <taxon>Bacillati</taxon>
        <taxon>Cyanobacteriota</taxon>
        <taxon>Cyanophyceae</taxon>
        <taxon>Oscillatoriophycideae</taxon>
        <taxon>Oscillatoriales</taxon>
        <taxon>Microcoleaceae</taxon>
        <taxon>Lyngbya</taxon>
    </lineage>
</organism>
<dbReference type="PANTHER" id="PTHR38020">
    <property type="entry name" value="UROPORPHYRINOGEN-III SYNTHASE"/>
    <property type="match status" value="1"/>
</dbReference>
<gene>
    <name evidence="2" type="ORF">QQ91_0016835</name>
</gene>
<dbReference type="InterPro" id="IPR036108">
    <property type="entry name" value="4pyrrol_syn_uPrphyn_synt_sf"/>
</dbReference>
<dbReference type="AlphaFoldDB" id="A0ABD4T7H8"/>
<reference evidence="2 3" key="1">
    <citation type="journal article" date="2015" name="Genome Announc.">
        <title>Draft Genome Sequence of Filamentous Marine Cyanobacterium Lyngbya confervoides Strain BDU141951.</title>
        <authorList>
            <person name="Chandrababunaidu M.M."/>
            <person name="Sen D."/>
            <person name="Tripathy S."/>
        </authorList>
    </citation>
    <scope>NUCLEOTIDE SEQUENCE [LARGE SCALE GENOMIC DNA]</scope>
    <source>
        <strain evidence="2 3">BDU141951</strain>
    </source>
</reference>
<dbReference type="Proteomes" id="UP000031561">
    <property type="component" value="Unassembled WGS sequence"/>
</dbReference>
<dbReference type="Pfam" id="PF02602">
    <property type="entry name" value="HEM4"/>
    <property type="match status" value="1"/>
</dbReference>
<name>A0ABD4T7H8_9CYAN</name>
<evidence type="ECO:0000259" key="1">
    <source>
        <dbReference type="Pfam" id="PF02602"/>
    </source>
</evidence>
<dbReference type="PANTHER" id="PTHR38020:SF1">
    <property type="entry name" value="UROPORPHYRINOGEN-III SYNTHASE"/>
    <property type="match status" value="1"/>
</dbReference>
<feature type="domain" description="Tetrapyrrole biosynthesis uroporphyrinogen III synthase" evidence="1">
    <location>
        <begin position="22"/>
        <end position="261"/>
    </location>
</feature>
<keyword evidence="3" id="KW-1185">Reference proteome</keyword>
<sequence>MNPTLLDCCVAFTSPVSYGEFLRSQLESAGAIPLWVPTISIQQSDRLQAKVRQVIAAELHQISGLAFTSRNGIRAVASALSSVDLPPLRTPFYLGALGRDAQLLSSLTEIYPHPHCQVVVPPVATPEALVEALGPGQGRPLLCPVPRVVGLTEPAVIPNFLKAIAHRGWRPLRLDAYETIWCGADCAAALVQGGRVSQPVQKAAAIILTSTAEVEGLLKSLRALQIDPHRWLQGVVVAAHGPVTAQGIRAQGVQVQVVSSDSSSFAGVVQALGQYFQKATQCSAPEA</sequence>
<comment type="caution">
    <text evidence="2">The sequence shown here is derived from an EMBL/GenBank/DDBJ whole genome shotgun (WGS) entry which is preliminary data.</text>
</comment>
<dbReference type="SUPFAM" id="SSF69618">
    <property type="entry name" value="HemD-like"/>
    <property type="match status" value="1"/>
</dbReference>
<dbReference type="RefSeq" id="WP_250833385.1">
    <property type="nucleotide sequence ID" value="NZ_JTHE03000099.1"/>
</dbReference>
<dbReference type="InterPro" id="IPR003754">
    <property type="entry name" value="4pyrrol_synth_uPrphyn_synth"/>
</dbReference>
<proteinExistence type="predicted"/>
<evidence type="ECO:0000313" key="2">
    <source>
        <dbReference type="EMBL" id="MCM1984491.1"/>
    </source>
</evidence>
<dbReference type="Gene3D" id="3.40.50.10090">
    <property type="match status" value="2"/>
</dbReference>
<accession>A0ABD4T7H8</accession>